<dbReference type="InParanoid" id="A0A1E7EYY9"/>
<dbReference type="AlphaFoldDB" id="A0A1E7EYY9"/>
<reference evidence="1 2" key="1">
    <citation type="submission" date="2016-09" db="EMBL/GenBank/DDBJ databases">
        <title>Extensive genetic diversity and differential bi-allelic expression allows diatom success in the polar Southern Ocean.</title>
        <authorList>
            <consortium name="DOE Joint Genome Institute"/>
            <person name="Mock T."/>
            <person name="Otillar R.P."/>
            <person name="Strauss J."/>
            <person name="Dupont C."/>
            <person name="Frickenhaus S."/>
            <person name="Maumus F."/>
            <person name="Mcmullan M."/>
            <person name="Sanges R."/>
            <person name="Schmutz J."/>
            <person name="Toseland A."/>
            <person name="Valas R."/>
            <person name="Veluchamy A."/>
            <person name="Ward B.J."/>
            <person name="Allen A."/>
            <person name="Barry K."/>
            <person name="Falciatore A."/>
            <person name="Ferrante M."/>
            <person name="Fortunato A.E."/>
            <person name="Gloeckner G."/>
            <person name="Gruber A."/>
            <person name="Hipkin R."/>
            <person name="Janech M."/>
            <person name="Kroth P."/>
            <person name="Leese F."/>
            <person name="Lindquist E."/>
            <person name="Lyon B.R."/>
            <person name="Martin J."/>
            <person name="Mayer C."/>
            <person name="Parker M."/>
            <person name="Quesneville H."/>
            <person name="Raymond J."/>
            <person name="Uhlig C."/>
            <person name="Valentin K.U."/>
            <person name="Worden A.Z."/>
            <person name="Armbrust E.V."/>
            <person name="Bowler C."/>
            <person name="Green B."/>
            <person name="Moulton V."/>
            <person name="Van Oosterhout C."/>
            <person name="Grigoriev I."/>
        </authorList>
    </citation>
    <scope>NUCLEOTIDE SEQUENCE [LARGE SCALE GENOMIC DNA]</scope>
    <source>
        <strain evidence="1 2">CCMP1102</strain>
    </source>
</reference>
<accession>A0A1E7EYY9</accession>
<protein>
    <submittedName>
        <fullName evidence="1">Uncharacterized protein</fullName>
    </submittedName>
</protein>
<evidence type="ECO:0000313" key="1">
    <source>
        <dbReference type="EMBL" id="OEU11142.1"/>
    </source>
</evidence>
<dbReference type="Proteomes" id="UP000095751">
    <property type="component" value="Unassembled WGS sequence"/>
</dbReference>
<organism evidence="1 2">
    <name type="scientific">Fragilariopsis cylindrus CCMP1102</name>
    <dbReference type="NCBI Taxonomy" id="635003"/>
    <lineage>
        <taxon>Eukaryota</taxon>
        <taxon>Sar</taxon>
        <taxon>Stramenopiles</taxon>
        <taxon>Ochrophyta</taxon>
        <taxon>Bacillariophyta</taxon>
        <taxon>Bacillariophyceae</taxon>
        <taxon>Bacillariophycidae</taxon>
        <taxon>Bacillariales</taxon>
        <taxon>Bacillariaceae</taxon>
        <taxon>Fragilariopsis</taxon>
    </lineage>
</organism>
<sequence length="127" mass="13180">MIFAKRAGDDLVIAKTGGCTLVAGNRLDKSQIATDTTDLAVLVWVLVLVAGQTTSERLGGEREAAVVAEATYCLLVPATYIEVHHVAFAGIVIAAAAVEHVSIVSVSHVVTLGELLDLSTNASHDSV</sequence>
<evidence type="ECO:0000313" key="2">
    <source>
        <dbReference type="Proteomes" id="UP000095751"/>
    </source>
</evidence>
<dbReference type="KEGG" id="fcy:FRACYDRAFT_246253"/>
<keyword evidence="2" id="KW-1185">Reference proteome</keyword>
<name>A0A1E7EYY9_9STRA</name>
<gene>
    <name evidence="1" type="ORF">FRACYDRAFT_246253</name>
</gene>
<dbReference type="EMBL" id="KV784369">
    <property type="protein sequence ID" value="OEU11142.1"/>
    <property type="molecule type" value="Genomic_DNA"/>
</dbReference>
<proteinExistence type="predicted"/>